<dbReference type="SUPFAM" id="SSF55129">
    <property type="entry name" value="Ribosomal protein L30p/L7e"/>
    <property type="match status" value="1"/>
</dbReference>
<dbReference type="AlphaFoldDB" id="A0A9D2MW96"/>
<evidence type="ECO:0000256" key="4">
    <source>
        <dbReference type="ARBA" id="ARBA00023274"/>
    </source>
</evidence>
<dbReference type="NCBIfam" id="TIGR01308">
    <property type="entry name" value="rpmD_bact"/>
    <property type="match status" value="1"/>
</dbReference>
<dbReference type="EMBL" id="DWXG01000056">
    <property type="protein sequence ID" value="HJB98394.1"/>
    <property type="molecule type" value="Genomic_DNA"/>
</dbReference>
<evidence type="ECO:0000256" key="5">
    <source>
        <dbReference type="ARBA" id="ARBA00035492"/>
    </source>
</evidence>
<dbReference type="GO" id="GO:0015934">
    <property type="term" value="C:large ribosomal subunit"/>
    <property type="evidence" value="ECO:0007669"/>
    <property type="project" value="InterPro"/>
</dbReference>
<dbReference type="GO" id="GO:0003735">
    <property type="term" value="F:structural constituent of ribosome"/>
    <property type="evidence" value="ECO:0007669"/>
    <property type="project" value="InterPro"/>
</dbReference>
<evidence type="ECO:0000256" key="1">
    <source>
        <dbReference type="ARBA" id="ARBA00007594"/>
    </source>
</evidence>
<feature type="domain" description="Large ribosomal subunit protein uL30-like ferredoxin-like fold" evidence="6">
    <location>
        <begin position="2"/>
        <end position="51"/>
    </location>
</feature>
<gene>
    <name evidence="7" type="primary">rpmD</name>
    <name evidence="7" type="ORF">H9710_07435</name>
</gene>
<sequence length="55" mass="5905">MKITLKKSLIGSKKDQVATAASLGLKKVGDVTEQPDNAQTQGKIKKISHLIEVSE</sequence>
<reference evidence="7" key="1">
    <citation type="journal article" date="2021" name="PeerJ">
        <title>Extensive microbial diversity within the chicken gut microbiome revealed by metagenomics and culture.</title>
        <authorList>
            <person name="Gilroy R."/>
            <person name="Ravi A."/>
            <person name="Getino M."/>
            <person name="Pursley I."/>
            <person name="Horton D.L."/>
            <person name="Alikhan N.F."/>
            <person name="Baker D."/>
            <person name="Gharbi K."/>
            <person name="Hall N."/>
            <person name="Watson M."/>
            <person name="Adriaenssens E.M."/>
            <person name="Foster-Nyarko E."/>
            <person name="Jarju S."/>
            <person name="Secka A."/>
            <person name="Antonio M."/>
            <person name="Oren A."/>
            <person name="Chaudhuri R.R."/>
            <person name="La Ragione R."/>
            <person name="Hildebrand F."/>
            <person name="Pallen M.J."/>
        </authorList>
    </citation>
    <scope>NUCLEOTIDE SEQUENCE</scope>
    <source>
        <strain evidence="7">CHK185-1770</strain>
    </source>
</reference>
<keyword evidence="3 7" id="KW-0689">Ribosomal protein</keyword>
<dbReference type="Pfam" id="PF00327">
    <property type="entry name" value="Ribosomal_L30"/>
    <property type="match status" value="1"/>
</dbReference>
<evidence type="ECO:0000313" key="7">
    <source>
        <dbReference type="EMBL" id="HJB98394.1"/>
    </source>
</evidence>
<dbReference type="InterPro" id="IPR016082">
    <property type="entry name" value="Ribosomal_uL30_ferredoxin-like"/>
</dbReference>
<accession>A0A9D2MW96</accession>
<keyword evidence="4" id="KW-0687">Ribonucleoprotein</keyword>
<comment type="caution">
    <text evidence="7">The sequence shown here is derived from an EMBL/GenBank/DDBJ whole genome shotgun (WGS) entry which is preliminary data.</text>
</comment>
<evidence type="ECO:0000256" key="2">
    <source>
        <dbReference type="ARBA" id="ARBA00011838"/>
    </source>
</evidence>
<dbReference type="CDD" id="cd01658">
    <property type="entry name" value="Ribosomal_L30"/>
    <property type="match status" value="1"/>
</dbReference>
<protein>
    <recommendedName>
        <fullName evidence="5">50S ribosomal protein L30</fullName>
    </recommendedName>
</protein>
<evidence type="ECO:0000256" key="3">
    <source>
        <dbReference type="ARBA" id="ARBA00022980"/>
    </source>
</evidence>
<dbReference type="InterPro" id="IPR036919">
    <property type="entry name" value="Ribo_uL30_ferredoxin-like_sf"/>
</dbReference>
<dbReference type="Gene3D" id="3.30.1390.20">
    <property type="entry name" value="Ribosomal protein L30, ferredoxin-like fold domain"/>
    <property type="match status" value="1"/>
</dbReference>
<evidence type="ECO:0000313" key="8">
    <source>
        <dbReference type="Proteomes" id="UP000826793"/>
    </source>
</evidence>
<dbReference type="InterPro" id="IPR005996">
    <property type="entry name" value="Ribosomal_uL30_bac-type"/>
</dbReference>
<dbReference type="GO" id="GO:0006412">
    <property type="term" value="P:translation"/>
    <property type="evidence" value="ECO:0007669"/>
    <property type="project" value="InterPro"/>
</dbReference>
<proteinExistence type="inferred from homology"/>
<reference evidence="7" key="2">
    <citation type="submission" date="2021-04" db="EMBL/GenBank/DDBJ databases">
        <authorList>
            <person name="Gilroy R."/>
        </authorList>
    </citation>
    <scope>NUCLEOTIDE SEQUENCE</scope>
    <source>
        <strain evidence="7">CHK185-1770</strain>
    </source>
</reference>
<dbReference type="Proteomes" id="UP000826793">
    <property type="component" value="Unassembled WGS sequence"/>
</dbReference>
<name>A0A9D2MW96_9FIRM</name>
<comment type="subunit">
    <text evidence="2">Part of the 50S ribosomal subunit.</text>
</comment>
<comment type="similarity">
    <text evidence="1">Belongs to the universal ribosomal protein uL30 family.</text>
</comment>
<dbReference type="PIRSF" id="PIRSF002211">
    <property type="entry name" value="Ribosomal_L30_bac-type"/>
    <property type="match status" value="1"/>
</dbReference>
<organism evidence="7 8">
    <name type="scientific">Candidatus Acutalibacter pullicola</name>
    <dbReference type="NCBI Taxonomy" id="2838417"/>
    <lineage>
        <taxon>Bacteria</taxon>
        <taxon>Bacillati</taxon>
        <taxon>Bacillota</taxon>
        <taxon>Clostridia</taxon>
        <taxon>Eubacteriales</taxon>
        <taxon>Acutalibacteraceae</taxon>
        <taxon>Acutalibacter</taxon>
    </lineage>
</organism>
<evidence type="ECO:0000259" key="6">
    <source>
        <dbReference type="Pfam" id="PF00327"/>
    </source>
</evidence>